<evidence type="ECO:0000313" key="3">
    <source>
        <dbReference type="Proteomes" id="UP000298138"/>
    </source>
</evidence>
<proteinExistence type="predicted"/>
<feature type="compositionally biased region" description="Basic and acidic residues" evidence="1">
    <location>
        <begin position="140"/>
        <end position="155"/>
    </location>
</feature>
<name>A0A4S2MLE8_9PEZI</name>
<dbReference type="Proteomes" id="UP000298138">
    <property type="component" value="Unassembled WGS sequence"/>
</dbReference>
<feature type="region of interest" description="Disordered" evidence="1">
    <location>
        <begin position="49"/>
        <end position="78"/>
    </location>
</feature>
<organism evidence="2 3">
    <name type="scientific">Ascodesmis nigricans</name>
    <dbReference type="NCBI Taxonomy" id="341454"/>
    <lineage>
        <taxon>Eukaryota</taxon>
        <taxon>Fungi</taxon>
        <taxon>Dikarya</taxon>
        <taxon>Ascomycota</taxon>
        <taxon>Pezizomycotina</taxon>
        <taxon>Pezizomycetes</taxon>
        <taxon>Pezizales</taxon>
        <taxon>Ascodesmidaceae</taxon>
        <taxon>Ascodesmis</taxon>
    </lineage>
</organism>
<sequence length="155" mass="16637">MLRGVLGEMGGVGWGSDGGDERIDGVELSGCGVVKAEMRGAGWCGAMKRRSGSGDGGDVRLPHQPTSSAPTKSVQPPRLAGRLSVRHHRFHPSSIDCSIVVRPCPIPRPIQRFLTPFAVCSSPAPRSIMPPHSSQMGEVNDDKHKQDKVFERDST</sequence>
<reference evidence="2 3" key="1">
    <citation type="submission" date="2019-04" db="EMBL/GenBank/DDBJ databases">
        <title>Comparative genomics and transcriptomics to analyze fruiting body development in filamentous ascomycetes.</title>
        <authorList>
            <consortium name="DOE Joint Genome Institute"/>
            <person name="Lutkenhaus R."/>
            <person name="Traeger S."/>
            <person name="Breuer J."/>
            <person name="Kuo A."/>
            <person name="Lipzen A."/>
            <person name="Pangilinan J."/>
            <person name="Dilworth D."/>
            <person name="Sandor L."/>
            <person name="Poggeler S."/>
            <person name="Barry K."/>
            <person name="Grigoriev I.V."/>
            <person name="Nowrousian M."/>
        </authorList>
    </citation>
    <scope>NUCLEOTIDE SEQUENCE [LARGE SCALE GENOMIC DNA]</scope>
    <source>
        <strain evidence="2 3">CBS 389.68</strain>
    </source>
</reference>
<feature type="compositionally biased region" description="Polar residues" evidence="1">
    <location>
        <begin position="64"/>
        <end position="74"/>
    </location>
</feature>
<dbReference type="EMBL" id="ML220148">
    <property type="protein sequence ID" value="TGZ77861.1"/>
    <property type="molecule type" value="Genomic_DNA"/>
</dbReference>
<gene>
    <name evidence="2" type="ORF">EX30DRAFT_175935</name>
</gene>
<protein>
    <submittedName>
        <fullName evidence="2">Uncharacterized protein</fullName>
    </submittedName>
</protein>
<feature type="region of interest" description="Disordered" evidence="1">
    <location>
        <begin position="126"/>
        <end position="155"/>
    </location>
</feature>
<evidence type="ECO:0000313" key="2">
    <source>
        <dbReference type="EMBL" id="TGZ77861.1"/>
    </source>
</evidence>
<dbReference type="InParanoid" id="A0A4S2MLE8"/>
<dbReference type="AlphaFoldDB" id="A0A4S2MLE8"/>
<evidence type="ECO:0000256" key="1">
    <source>
        <dbReference type="SAM" id="MobiDB-lite"/>
    </source>
</evidence>
<accession>A0A4S2MLE8</accession>
<keyword evidence="3" id="KW-1185">Reference proteome</keyword>